<gene>
    <name evidence="3" type="ORF">G1H10_25565</name>
</gene>
<evidence type="ECO:0000259" key="2">
    <source>
        <dbReference type="SMART" id="SM00867"/>
    </source>
</evidence>
<dbReference type="Gene3D" id="2.40.128.110">
    <property type="entry name" value="Lipid/polyisoprenoid-binding, YceI-like"/>
    <property type="match status" value="1"/>
</dbReference>
<evidence type="ECO:0000256" key="1">
    <source>
        <dbReference type="ARBA" id="ARBA00008812"/>
    </source>
</evidence>
<sequence>MAEPLGVRNWNGVELPEPGAFTVDAQHTTVGFVARHLMVTQVRGRFEAVQGSVHITDDPLDSWATAEIGTASITTGTADRDTHLRSPDFLDVDAFPTISFVSRQVTGGNPAAKWAIVNGTMVRRRRGAGWFTVIGDLTIKGITHPIELQVNIDGVTRDPWGGERLALSASGEIDREQYGMTWNVALEAGGWLVSQKIELEIRAQAVREV</sequence>
<dbReference type="PANTHER" id="PTHR34406:SF1">
    <property type="entry name" value="PROTEIN YCEI"/>
    <property type="match status" value="1"/>
</dbReference>
<organism evidence="3 4">
    <name type="scientific">Phytoactinopolyspora halotolerans</name>
    <dbReference type="NCBI Taxonomy" id="1981512"/>
    <lineage>
        <taxon>Bacteria</taxon>
        <taxon>Bacillati</taxon>
        <taxon>Actinomycetota</taxon>
        <taxon>Actinomycetes</taxon>
        <taxon>Jiangellales</taxon>
        <taxon>Jiangellaceae</taxon>
        <taxon>Phytoactinopolyspora</taxon>
    </lineage>
</organism>
<keyword evidence="4" id="KW-1185">Reference proteome</keyword>
<dbReference type="EMBL" id="JAAGOA010000023">
    <property type="protein sequence ID" value="NEE03539.1"/>
    <property type="molecule type" value="Genomic_DNA"/>
</dbReference>
<reference evidence="3 4" key="1">
    <citation type="submission" date="2020-02" db="EMBL/GenBank/DDBJ databases">
        <authorList>
            <person name="Li X.-J."/>
            <person name="Han X.-M."/>
        </authorList>
    </citation>
    <scope>NUCLEOTIDE SEQUENCE [LARGE SCALE GENOMIC DNA]</scope>
    <source>
        <strain evidence="3 4">CCTCC AB 2017055</strain>
    </source>
</reference>
<dbReference type="SMART" id="SM00867">
    <property type="entry name" value="YceI"/>
    <property type="match status" value="1"/>
</dbReference>
<dbReference type="RefSeq" id="WP_163743279.1">
    <property type="nucleotide sequence ID" value="NZ_JAAGOA010000023.1"/>
</dbReference>
<evidence type="ECO:0000313" key="3">
    <source>
        <dbReference type="EMBL" id="NEE03539.1"/>
    </source>
</evidence>
<dbReference type="Pfam" id="PF04264">
    <property type="entry name" value="YceI"/>
    <property type="match status" value="1"/>
</dbReference>
<feature type="domain" description="Lipid/polyisoprenoid-binding YceI-like" evidence="2">
    <location>
        <begin position="20"/>
        <end position="206"/>
    </location>
</feature>
<protein>
    <submittedName>
        <fullName evidence="3">YceI family protein</fullName>
    </submittedName>
</protein>
<dbReference type="Proteomes" id="UP000475214">
    <property type="component" value="Unassembled WGS sequence"/>
</dbReference>
<dbReference type="AlphaFoldDB" id="A0A6L9SEP3"/>
<evidence type="ECO:0000313" key="4">
    <source>
        <dbReference type="Proteomes" id="UP000475214"/>
    </source>
</evidence>
<comment type="similarity">
    <text evidence="1">Belongs to the UPF0312 family.</text>
</comment>
<accession>A0A6L9SEP3</accession>
<dbReference type="InterPro" id="IPR007372">
    <property type="entry name" value="Lipid/polyisoprenoid-bd_YceI"/>
</dbReference>
<dbReference type="PANTHER" id="PTHR34406">
    <property type="entry name" value="PROTEIN YCEI"/>
    <property type="match status" value="1"/>
</dbReference>
<name>A0A6L9SEP3_9ACTN</name>
<comment type="caution">
    <text evidence="3">The sequence shown here is derived from an EMBL/GenBank/DDBJ whole genome shotgun (WGS) entry which is preliminary data.</text>
</comment>
<dbReference type="SUPFAM" id="SSF101874">
    <property type="entry name" value="YceI-like"/>
    <property type="match status" value="1"/>
</dbReference>
<proteinExistence type="inferred from homology"/>
<dbReference type="InterPro" id="IPR036761">
    <property type="entry name" value="TTHA0802/YceI-like_sf"/>
</dbReference>